<gene>
    <name evidence="2" type="ORF">EYF80_042510</name>
</gene>
<dbReference type="Proteomes" id="UP000314294">
    <property type="component" value="Unassembled WGS sequence"/>
</dbReference>
<feature type="compositionally biased region" description="Basic and acidic residues" evidence="1">
    <location>
        <begin position="19"/>
        <end position="31"/>
    </location>
</feature>
<organism evidence="2 3">
    <name type="scientific">Liparis tanakae</name>
    <name type="common">Tanaka's snailfish</name>
    <dbReference type="NCBI Taxonomy" id="230148"/>
    <lineage>
        <taxon>Eukaryota</taxon>
        <taxon>Metazoa</taxon>
        <taxon>Chordata</taxon>
        <taxon>Craniata</taxon>
        <taxon>Vertebrata</taxon>
        <taxon>Euteleostomi</taxon>
        <taxon>Actinopterygii</taxon>
        <taxon>Neopterygii</taxon>
        <taxon>Teleostei</taxon>
        <taxon>Neoteleostei</taxon>
        <taxon>Acanthomorphata</taxon>
        <taxon>Eupercaria</taxon>
        <taxon>Perciformes</taxon>
        <taxon>Cottioidei</taxon>
        <taxon>Cottales</taxon>
        <taxon>Liparidae</taxon>
        <taxon>Liparis</taxon>
    </lineage>
</organism>
<name>A0A4Z2G409_9TELE</name>
<evidence type="ECO:0000313" key="3">
    <source>
        <dbReference type="Proteomes" id="UP000314294"/>
    </source>
</evidence>
<feature type="compositionally biased region" description="Basic and acidic residues" evidence="1">
    <location>
        <begin position="83"/>
        <end position="97"/>
    </location>
</feature>
<sequence>MYTDVLLLVQEDHKWKRELKYNRFWDPKEGGSEASSRRRRAPDPKKKERHLPGSPRRAGRGTPAGHDDDEEEDHGGDAAPDGQRQEEEFGERGCGLRRERKRNTRNEKQPTLLGGAGCSYRIR</sequence>
<feature type="region of interest" description="Disordered" evidence="1">
    <location>
        <begin position="19"/>
        <end position="123"/>
    </location>
</feature>
<dbReference type="EMBL" id="SRLO01000749">
    <property type="protein sequence ID" value="TNN47282.1"/>
    <property type="molecule type" value="Genomic_DNA"/>
</dbReference>
<reference evidence="2 3" key="1">
    <citation type="submission" date="2019-03" db="EMBL/GenBank/DDBJ databases">
        <title>First draft genome of Liparis tanakae, snailfish: a comprehensive survey of snailfish specific genes.</title>
        <authorList>
            <person name="Kim W."/>
            <person name="Song I."/>
            <person name="Jeong J.-H."/>
            <person name="Kim D."/>
            <person name="Kim S."/>
            <person name="Ryu S."/>
            <person name="Song J.Y."/>
            <person name="Lee S.K."/>
        </authorList>
    </citation>
    <scope>NUCLEOTIDE SEQUENCE [LARGE SCALE GENOMIC DNA]</scope>
    <source>
        <tissue evidence="2">Muscle</tissue>
    </source>
</reference>
<proteinExistence type="predicted"/>
<keyword evidence="3" id="KW-1185">Reference proteome</keyword>
<accession>A0A4Z2G409</accession>
<dbReference type="AlphaFoldDB" id="A0A4Z2G409"/>
<protein>
    <submittedName>
        <fullName evidence="2">Uncharacterized protein</fullName>
    </submittedName>
</protein>
<evidence type="ECO:0000313" key="2">
    <source>
        <dbReference type="EMBL" id="TNN47282.1"/>
    </source>
</evidence>
<evidence type="ECO:0000256" key="1">
    <source>
        <dbReference type="SAM" id="MobiDB-lite"/>
    </source>
</evidence>
<comment type="caution">
    <text evidence="2">The sequence shown here is derived from an EMBL/GenBank/DDBJ whole genome shotgun (WGS) entry which is preliminary data.</text>
</comment>